<comment type="caution">
    <text evidence="3">The sequence shown here is derived from an EMBL/GenBank/DDBJ whole genome shotgun (WGS) entry which is preliminary data.</text>
</comment>
<dbReference type="InterPro" id="IPR009057">
    <property type="entry name" value="Homeodomain-like_sf"/>
</dbReference>
<sequence length="392" mass="45384">MTNTFYFEDGMDNLFDEHGERVYDPMEGVLTETTDPNIVFETITSRKSYLANKPAEKNIVVKEAKEKNTLDDKSAKSAFYNTYTDKQREDFIDKMIENPEEKGNITRFSKELLINPRTAERWWKTYKKTGEVPYKKSKNNSGPKSTFTAKHEDYIKNLIDDDSQLFADDIIEKLTKQFQDFSISKSQLNHHLRNLMQITVKKPHFEAEVRNSVDNLETRYEWFMNWKDKDLDYTENCVFIDEAGFHINMRNNWARSPAGTRAVVKTAKTRATSHSVIEAIHSSAMLHAVLKNPPPKPELDTVAKKKRKGNSGKKRVDVKPASKGTTTAHFIKFINELLNVMDEDESLKGSYLVMDNASIHKSKPMIRKIEARGYRVMYIPPYSPELNPTEQF</sequence>
<dbReference type="GO" id="GO:0003676">
    <property type="term" value="F:nucleic acid binding"/>
    <property type="evidence" value="ECO:0007669"/>
    <property type="project" value="InterPro"/>
</dbReference>
<dbReference type="EMBL" id="JAANIT010000051">
    <property type="protein sequence ID" value="KAG1553117.1"/>
    <property type="molecule type" value="Genomic_DNA"/>
</dbReference>
<dbReference type="PANTHER" id="PTHR46564:SF1">
    <property type="entry name" value="TRANSPOSASE"/>
    <property type="match status" value="1"/>
</dbReference>
<evidence type="ECO:0000313" key="4">
    <source>
        <dbReference type="Proteomes" id="UP000717996"/>
    </source>
</evidence>
<feature type="domain" description="Tc1-like transposase DDE" evidence="2">
    <location>
        <begin position="325"/>
        <end position="391"/>
    </location>
</feature>
<proteinExistence type="predicted"/>
<feature type="compositionally biased region" description="Basic residues" evidence="1">
    <location>
        <begin position="304"/>
        <end position="313"/>
    </location>
</feature>
<name>A0A9P6YNU6_RHIOR</name>
<dbReference type="SUPFAM" id="SSF46689">
    <property type="entry name" value="Homeodomain-like"/>
    <property type="match status" value="1"/>
</dbReference>
<reference evidence="3" key="1">
    <citation type="journal article" date="2020" name="Microb. Genom.">
        <title>Genetic diversity of clinical and environmental Mucorales isolates obtained from an investigation of mucormycosis cases among solid organ transplant recipients.</title>
        <authorList>
            <person name="Nguyen M.H."/>
            <person name="Kaul D."/>
            <person name="Muto C."/>
            <person name="Cheng S.J."/>
            <person name="Richter R.A."/>
            <person name="Bruno V.M."/>
            <person name="Liu G."/>
            <person name="Beyhan S."/>
            <person name="Sundermann A.J."/>
            <person name="Mounaud S."/>
            <person name="Pasculle A.W."/>
            <person name="Nierman W.C."/>
            <person name="Driscoll E."/>
            <person name="Cumbie R."/>
            <person name="Clancy C.J."/>
            <person name="Dupont C.L."/>
        </authorList>
    </citation>
    <scope>NUCLEOTIDE SEQUENCE</scope>
    <source>
        <strain evidence="3">GL16</strain>
    </source>
</reference>
<dbReference type="AlphaFoldDB" id="A0A9P6YNU6"/>
<gene>
    <name evidence="3" type="ORF">G6F51_000808</name>
</gene>
<dbReference type="OrthoDB" id="2214365at2759"/>
<accession>A0A9P6YNU6</accession>
<protein>
    <recommendedName>
        <fullName evidence="2">Tc1-like transposase DDE domain-containing protein</fullName>
    </recommendedName>
</protein>
<dbReference type="InterPro" id="IPR038717">
    <property type="entry name" value="Tc1-like_DDE_dom"/>
</dbReference>
<dbReference type="InterPro" id="IPR036397">
    <property type="entry name" value="RNaseH_sf"/>
</dbReference>
<dbReference type="Pfam" id="PF13358">
    <property type="entry name" value="DDE_3"/>
    <property type="match status" value="1"/>
</dbReference>
<dbReference type="Gene3D" id="3.30.420.10">
    <property type="entry name" value="Ribonuclease H-like superfamily/Ribonuclease H"/>
    <property type="match status" value="1"/>
</dbReference>
<feature type="region of interest" description="Disordered" evidence="1">
    <location>
        <begin position="292"/>
        <end position="321"/>
    </location>
</feature>
<evidence type="ECO:0000313" key="3">
    <source>
        <dbReference type="EMBL" id="KAG1553117.1"/>
    </source>
</evidence>
<evidence type="ECO:0000259" key="2">
    <source>
        <dbReference type="Pfam" id="PF13358"/>
    </source>
</evidence>
<organism evidence="3 4">
    <name type="scientific">Rhizopus oryzae</name>
    <name type="common">Mucormycosis agent</name>
    <name type="synonym">Rhizopus arrhizus var. delemar</name>
    <dbReference type="NCBI Taxonomy" id="64495"/>
    <lineage>
        <taxon>Eukaryota</taxon>
        <taxon>Fungi</taxon>
        <taxon>Fungi incertae sedis</taxon>
        <taxon>Mucoromycota</taxon>
        <taxon>Mucoromycotina</taxon>
        <taxon>Mucoromycetes</taxon>
        <taxon>Mucorales</taxon>
        <taxon>Mucorineae</taxon>
        <taxon>Rhizopodaceae</taxon>
        <taxon>Rhizopus</taxon>
    </lineage>
</organism>
<dbReference type="PANTHER" id="PTHR46564">
    <property type="entry name" value="TRANSPOSASE"/>
    <property type="match status" value="1"/>
</dbReference>
<dbReference type="Proteomes" id="UP000717996">
    <property type="component" value="Unassembled WGS sequence"/>
</dbReference>
<evidence type="ECO:0000256" key="1">
    <source>
        <dbReference type="SAM" id="MobiDB-lite"/>
    </source>
</evidence>